<keyword evidence="5" id="KW-0408">Iron</keyword>
<dbReference type="InterPro" id="IPR034391">
    <property type="entry name" value="AdoMet-like_SPASM_containing"/>
</dbReference>
<evidence type="ECO:0000256" key="3">
    <source>
        <dbReference type="ARBA" id="ARBA00022691"/>
    </source>
</evidence>
<gene>
    <name evidence="9" type="ORF">LCGC14_1078050</name>
</gene>
<evidence type="ECO:0000256" key="5">
    <source>
        <dbReference type="ARBA" id="ARBA00023004"/>
    </source>
</evidence>
<evidence type="ECO:0000256" key="4">
    <source>
        <dbReference type="ARBA" id="ARBA00022723"/>
    </source>
</evidence>
<evidence type="ECO:0000313" key="9">
    <source>
        <dbReference type="EMBL" id="KKN06363.1"/>
    </source>
</evidence>
<evidence type="ECO:0000256" key="2">
    <source>
        <dbReference type="ARBA" id="ARBA00022485"/>
    </source>
</evidence>
<organism evidence="9">
    <name type="scientific">marine sediment metagenome</name>
    <dbReference type="NCBI Taxonomy" id="412755"/>
    <lineage>
        <taxon>unclassified sequences</taxon>
        <taxon>metagenomes</taxon>
        <taxon>ecological metagenomes</taxon>
    </lineage>
</organism>
<evidence type="ECO:0000259" key="7">
    <source>
        <dbReference type="Pfam" id="PF04055"/>
    </source>
</evidence>
<keyword evidence="3" id="KW-0949">S-adenosyl-L-methionine</keyword>
<comment type="caution">
    <text evidence="9">The sequence shown here is derived from an EMBL/GenBank/DDBJ whole genome shotgun (WGS) entry which is preliminary data.</text>
</comment>
<dbReference type="InterPro" id="IPR013785">
    <property type="entry name" value="Aldolase_TIM"/>
</dbReference>
<keyword evidence="6" id="KW-0411">Iron-sulfur</keyword>
<feature type="domain" description="Radical SAM core" evidence="7">
    <location>
        <begin position="11"/>
        <end position="141"/>
    </location>
</feature>
<dbReference type="SFLD" id="SFLDG01067">
    <property type="entry name" value="SPASM/twitch_domain_containing"/>
    <property type="match status" value="1"/>
</dbReference>
<dbReference type="AlphaFoldDB" id="A0A0F9QLY5"/>
<evidence type="ECO:0000256" key="6">
    <source>
        <dbReference type="ARBA" id="ARBA00023014"/>
    </source>
</evidence>
<dbReference type="SFLD" id="SFLDG01387">
    <property type="entry name" value="BtrN-like_SPASM_domain_contain"/>
    <property type="match status" value="1"/>
</dbReference>
<dbReference type="SUPFAM" id="SSF102114">
    <property type="entry name" value="Radical SAM enzymes"/>
    <property type="match status" value="1"/>
</dbReference>
<evidence type="ECO:0008006" key="10">
    <source>
        <dbReference type="Google" id="ProtNLM"/>
    </source>
</evidence>
<dbReference type="EMBL" id="LAZR01004700">
    <property type="protein sequence ID" value="KKN06363.1"/>
    <property type="molecule type" value="Genomic_DNA"/>
</dbReference>
<dbReference type="GO" id="GO:0051536">
    <property type="term" value="F:iron-sulfur cluster binding"/>
    <property type="evidence" value="ECO:0007669"/>
    <property type="project" value="UniProtKB-KW"/>
</dbReference>
<dbReference type="GO" id="GO:0003824">
    <property type="term" value="F:catalytic activity"/>
    <property type="evidence" value="ECO:0007669"/>
    <property type="project" value="InterPro"/>
</dbReference>
<protein>
    <recommendedName>
        <fullName evidence="10">Radical SAM core domain-containing protein</fullName>
    </recommendedName>
</protein>
<name>A0A0F9QLY5_9ZZZZ</name>
<evidence type="ECO:0000259" key="8">
    <source>
        <dbReference type="Pfam" id="PF13186"/>
    </source>
</evidence>
<dbReference type="GO" id="GO:0046872">
    <property type="term" value="F:metal ion binding"/>
    <property type="evidence" value="ECO:0007669"/>
    <property type="project" value="UniProtKB-KW"/>
</dbReference>
<feature type="domain" description="4Fe4S-binding SPASM" evidence="8">
    <location>
        <begin position="210"/>
        <end position="274"/>
    </location>
</feature>
<dbReference type="Pfam" id="PF13186">
    <property type="entry name" value="SPASM"/>
    <property type="match status" value="1"/>
</dbReference>
<dbReference type="Pfam" id="PF04055">
    <property type="entry name" value="Radical_SAM"/>
    <property type="match status" value="1"/>
</dbReference>
<dbReference type="InterPro" id="IPR058240">
    <property type="entry name" value="rSAM_sf"/>
</dbReference>
<dbReference type="InterPro" id="IPR023885">
    <property type="entry name" value="4Fe4S-binding_SPASM_dom"/>
</dbReference>
<proteinExistence type="predicted"/>
<dbReference type="Gene3D" id="3.20.20.70">
    <property type="entry name" value="Aldolase class I"/>
    <property type="match status" value="1"/>
</dbReference>
<accession>A0A0F9QLY5</accession>
<reference evidence="9" key="1">
    <citation type="journal article" date="2015" name="Nature">
        <title>Complex archaea that bridge the gap between prokaryotes and eukaryotes.</title>
        <authorList>
            <person name="Spang A."/>
            <person name="Saw J.H."/>
            <person name="Jorgensen S.L."/>
            <person name="Zaremba-Niedzwiedzka K."/>
            <person name="Martijn J."/>
            <person name="Lind A.E."/>
            <person name="van Eijk R."/>
            <person name="Schleper C."/>
            <person name="Guy L."/>
            <person name="Ettema T.J."/>
        </authorList>
    </citation>
    <scope>NUCLEOTIDE SEQUENCE</scope>
</reference>
<dbReference type="InterPro" id="IPR007197">
    <property type="entry name" value="rSAM"/>
</dbReference>
<keyword evidence="2" id="KW-0004">4Fe-4S</keyword>
<comment type="cofactor">
    <cofactor evidence="1">
        <name>[4Fe-4S] cluster</name>
        <dbReference type="ChEBI" id="CHEBI:49883"/>
    </cofactor>
</comment>
<evidence type="ECO:0000256" key="1">
    <source>
        <dbReference type="ARBA" id="ARBA00001966"/>
    </source>
</evidence>
<dbReference type="PANTHER" id="PTHR11228:SF7">
    <property type="entry name" value="PQQA PEPTIDE CYCLASE"/>
    <property type="match status" value="1"/>
</dbReference>
<dbReference type="PANTHER" id="PTHR11228">
    <property type="entry name" value="RADICAL SAM DOMAIN PROTEIN"/>
    <property type="match status" value="1"/>
</dbReference>
<dbReference type="CDD" id="cd01335">
    <property type="entry name" value="Radical_SAM"/>
    <property type="match status" value="1"/>
</dbReference>
<dbReference type="SFLD" id="SFLDS00029">
    <property type="entry name" value="Radical_SAM"/>
    <property type="match status" value="1"/>
</dbReference>
<dbReference type="InterPro" id="IPR050377">
    <property type="entry name" value="Radical_SAM_PqqE_MftC-like"/>
</dbReference>
<keyword evidence="4" id="KW-0479">Metal-binding</keyword>
<dbReference type="CDD" id="cd21109">
    <property type="entry name" value="SPASM"/>
    <property type="match status" value="1"/>
</dbReference>
<sequence>MKAIPDVIRIEPASACNLRCVYCPTGTGQFKKTGIMTWRIFDLIMRDLESNVPRVAVMYHGGEPLLCKNLWDWVIRLKNLGVKHVKTVTNGTLLDEGVIRKIVASGLDEIEISIDGHSPEESNALRRGSDCQKIMNSIERLLVLKDESLSVFVSNVQLENPDSPSEPKTAQFIMDTFGDAVVYKCSYVINWAGFDKAGFISPQKIQDGYCPHLNETMTIRWNGDVVPCCYDITSKGVLGNVCKDSLVDIWNGQSYERVRRGIREGNPLSFCKGCF</sequence>